<feature type="region of interest" description="Disordered" evidence="2">
    <location>
        <begin position="176"/>
        <end position="197"/>
    </location>
</feature>
<name>A0A1X0QM67_RHIZD</name>
<evidence type="ECO:0000313" key="3">
    <source>
        <dbReference type="EMBL" id="ORE00848.1"/>
    </source>
</evidence>
<dbReference type="Proteomes" id="UP000242414">
    <property type="component" value="Unassembled WGS sequence"/>
</dbReference>
<organism evidence="3">
    <name type="scientific">Rhizopus microsporus var. microsporus</name>
    <dbReference type="NCBI Taxonomy" id="86635"/>
    <lineage>
        <taxon>Eukaryota</taxon>
        <taxon>Fungi</taxon>
        <taxon>Fungi incertae sedis</taxon>
        <taxon>Mucoromycota</taxon>
        <taxon>Mucoromycotina</taxon>
        <taxon>Mucoromycetes</taxon>
        <taxon>Mucorales</taxon>
        <taxon>Mucorineae</taxon>
        <taxon>Rhizopodaceae</taxon>
        <taxon>Rhizopus</taxon>
    </lineage>
</organism>
<dbReference type="VEuPathDB" id="FungiDB:BCV72DRAFT_246371"/>
<dbReference type="EMBL" id="KV922249">
    <property type="protein sequence ID" value="ORE00848.1"/>
    <property type="molecule type" value="Genomic_DNA"/>
</dbReference>
<reference evidence="3" key="1">
    <citation type="journal article" date="2016" name="Proc. Natl. Acad. Sci. U.S.A.">
        <title>Lipid metabolic changes in an early divergent fungus govern the establishment of a mutualistic symbiosis with endobacteria.</title>
        <authorList>
            <person name="Lastovetsky O.A."/>
            <person name="Gaspar M.L."/>
            <person name="Mondo S.J."/>
            <person name="LaButti K.M."/>
            <person name="Sandor L."/>
            <person name="Grigoriev I.V."/>
            <person name="Henry S.A."/>
            <person name="Pawlowska T.E."/>
        </authorList>
    </citation>
    <scope>NUCLEOTIDE SEQUENCE [LARGE SCALE GENOMIC DNA]</scope>
    <source>
        <strain evidence="3">ATCC 52814</strain>
    </source>
</reference>
<sequence length="197" mass="23365">MEENINTIMANVMRLASTVTQLQNSVNALTNETRAIQEAMNNNVSTKLLFFKHCKQYKNQKKQRYSKKKVSFNDRLAALIDRLYFEEQQQLLDEKFRKKTILQLQQLARDVYIEMKNDGFYGKLNWSDLSDDQRTYYTMRLEQLAKDKGWNIYRCIRLWAAKGLLSDRCRTRKQATKKNYDENENEDGNSDAYGDNN</sequence>
<dbReference type="AlphaFoldDB" id="A0A1X0QM67"/>
<evidence type="ECO:0000256" key="1">
    <source>
        <dbReference type="SAM" id="Coils"/>
    </source>
</evidence>
<feature type="coiled-coil region" evidence="1">
    <location>
        <begin position="12"/>
        <end position="39"/>
    </location>
</feature>
<dbReference type="OrthoDB" id="10336545at2759"/>
<gene>
    <name evidence="3" type="ORF">BCV72DRAFT_246371</name>
</gene>
<protein>
    <submittedName>
        <fullName evidence="3">Uncharacterized protein</fullName>
    </submittedName>
</protein>
<keyword evidence="1" id="KW-0175">Coiled coil</keyword>
<proteinExistence type="predicted"/>
<evidence type="ECO:0000256" key="2">
    <source>
        <dbReference type="SAM" id="MobiDB-lite"/>
    </source>
</evidence>
<accession>A0A1X0QM67</accession>